<protein>
    <submittedName>
        <fullName evidence="7">Cytosolic regulator Pianissimo, putative (AFU_orthologue AFUA_2G10460)</fullName>
    </submittedName>
</protein>
<evidence type="ECO:0000259" key="4">
    <source>
        <dbReference type="SMART" id="SM01307"/>
    </source>
</evidence>
<dbReference type="FunFam" id="1.10.287.160:FF:000009">
    <property type="entry name" value="Cytosolic regulator Pianissimo, putative"/>
    <property type="match status" value="1"/>
</dbReference>
<dbReference type="GO" id="GO:0038203">
    <property type="term" value="P:TORC2 signaling"/>
    <property type="evidence" value="ECO:0000318"/>
    <property type="project" value="GO_Central"/>
</dbReference>
<dbReference type="SUPFAM" id="SSF48371">
    <property type="entry name" value="ARM repeat"/>
    <property type="match status" value="1"/>
</dbReference>
<dbReference type="FunCoup" id="C8V3E3">
    <property type="interactions" value="457"/>
</dbReference>
<dbReference type="PANTHER" id="PTHR13298">
    <property type="entry name" value="CYTOSOLIC REGULATOR PIANISSIMO"/>
    <property type="match status" value="1"/>
</dbReference>
<feature type="domain" description="Rapamycin-insensitive companion of mTOR N-terminal" evidence="5">
    <location>
        <begin position="248"/>
        <end position="612"/>
    </location>
</feature>
<organism evidence="7 8">
    <name type="scientific">Emericella nidulans (strain FGSC A4 / ATCC 38163 / CBS 112.46 / NRRL 194 / M139)</name>
    <name type="common">Aspergillus nidulans</name>
    <dbReference type="NCBI Taxonomy" id="227321"/>
    <lineage>
        <taxon>Eukaryota</taxon>
        <taxon>Fungi</taxon>
        <taxon>Dikarya</taxon>
        <taxon>Ascomycota</taxon>
        <taxon>Pezizomycotina</taxon>
        <taxon>Eurotiomycetes</taxon>
        <taxon>Eurotiomycetidae</taxon>
        <taxon>Eurotiales</taxon>
        <taxon>Aspergillaceae</taxon>
        <taxon>Aspergillus</taxon>
        <taxon>Aspergillus subgen. Nidulantes</taxon>
    </lineage>
</organism>
<comment type="similarity">
    <text evidence="1">Belongs to the RICTOR family.</text>
</comment>
<feature type="domain" description="REM-1" evidence="3">
    <location>
        <begin position="116"/>
        <end position="185"/>
    </location>
</feature>
<evidence type="ECO:0000313" key="7">
    <source>
        <dbReference type="EMBL" id="CBF70482.1"/>
    </source>
</evidence>
<dbReference type="SMART" id="SM01303">
    <property type="entry name" value="RasGEF_N_2"/>
    <property type="match status" value="1"/>
</dbReference>
<evidence type="ECO:0000256" key="1">
    <source>
        <dbReference type="ARBA" id="ARBA00008878"/>
    </source>
</evidence>
<evidence type="ECO:0000313" key="8">
    <source>
        <dbReference type="Proteomes" id="UP000000560"/>
    </source>
</evidence>
<dbReference type="GO" id="GO:0031932">
    <property type="term" value="C:TORC2 complex"/>
    <property type="evidence" value="ECO:0000318"/>
    <property type="project" value="GO_Central"/>
</dbReference>
<accession>C8V3E3</accession>
<feature type="compositionally biased region" description="Basic and acidic residues" evidence="2">
    <location>
        <begin position="149"/>
        <end position="159"/>
    </location>
</feature>
<dbReference type="Proteomes" id="UP000000560">
    <property type="component" value="Chromosome I"/>
</dbReference>
<feature type="domain" description="Rapamycin-insensitive companion of mTOR middle" evidence="4">
    <location>
        <begin position="692"/>
        <end position="916"/>
    </location>
</feature>
<dbReference type="SUPFAM" id="SSF46585">
    <property type="entry name" value="HR1 repeat"/>
    <property type="match status" value="1"/>
</dbReference>
<dbReference type="Pfam" id="PF14663">
    <property type="entry name" value="RasGEF_N_2"/>
    <property type="match status" value="1"/>
</dbReference>
<keyword evidence="8" id="KW-1185">Reference proteome</keyword>
<dbReference type="GeneID" id="2870935"/>
<dbReference type="STRING" id="227321.C8V3E3"/>
<dbReference type="InterPro" id="IPR016024">
    <property type="entry name" value="ARM-type_fold"/>
</dbReference>
<feature type="region of interest" description="Disordered" evidence="2">
    <location>
        <begin position="146"/>
        <end position="165"/>
    </location>
</feature>
<dbReference type="VEuPathDB" id="FungiDB:AN10756"/>
<dbReference type="InterPro" id="IPR029453">
    <property type="entry name" value="Rictor_IV"/>
</dbReference>
<dbReference type="GO" id="GO:0005829">
    <property type="term" value="C:cytosol"/>
    <property type="evidence" value="ECO:0007669"/>
    <property type="project" value="EnsemblFungi"/>
</dbReference>
<evidence type="ECO:0000259" key="6">
    <source>
        <dbReference type="SMART" id="SM01310"/>
    </source>
</evidence>
<dbReference type="GO" id="GO:0005938">
    <property type="term" value="C:cell cortex"/>
    <property type="evidence" value="ECO:0007669"/>
    <property type="project" value="EnsemblFungi"/>
</dbReference>
<dbReference type="Gene3D" id="1.10.287.160">
    <property type="entry name" value="HR1 repeat"/>
    <property type="match status" value="1"/>
</dbReference>
<evidence type="ECO:0000259" key="3">
    <source>
        <dbReference type="SMART" id="SM00742"/>
    </source>
</evidence>
<dbReference type="OrthoDB" id="271111at2759"/>
<feature type="region of interest" description="Disordered" evidence="2">
    <location>
        <begin position="178"/>
        <end position="207"/>
    </location>
</feature>
<feature type="compositionally biased region" description="Polar residues" evidence="2">
    <location>
        <begin position="1"/>
        <end position="15"/>
    </location>
</feature>
<dbReference type="SMART" id="SM01310">
    <property type="entry name" value="RICTOR_V"/>
    <property type="match status" value="1"/>
</dbReference>
<dbReference type="HOGENOM" id="CLU_001013_1_1_1"/>
<dbReference type="InterPro" id="IPR011072">
    <property type="entry name" value="HR1_rho-bd"/>
</dbReference>
<evidence type="ECO:0000256" key="2">
    <source>
        <dbReference type="SAM" id="MobiDB-lite"/>
    </source>
</evidence>
<feature type="region of interest" description="Disordered" evidence="2">
    <location>
        <begin position="1"/>
        <end position="115"/>
    </location>
</feature>
<dbReference type="PANTHER" id="PTHR13298:SF11">
    <property type="entry name" value="RAPAMYCIN-INSENSITIVE COMPANION OF MTOR"/>
    <property type="match status" value="1"/>
</dbReference>
<evidence type="ECO:0000259" key="5">
    <source>
        <dbReference type="SMART" id="SM01308"/>
    </source>
</evidence>
<dbReference type="eggNOG" id="KOG3694">
    <property type="taxonomic scope" value="Eukaryota"/>
</dbReference>
<dbReference type="OMA" id="EIRIHAT"/>
<dbReference type="InterPro" id="IPR011989">
    <property type="entry name" value="ARM-like"/>
</dbReference>
<dbReference type="InterPro" id="IPR029452">
    <property type="entry name" value="RICTOR_V"/>
</dbReference>
<dbReference type="SMART" id="SM01308">
    <property type="entry name" value="RICTOR_N"/>
    <property type="match status" value="1"/>
</dbReference>
<dbReference type="InterPro" id="IPR029451">
    <property type="entry name" value="RICTOR_M"/>
</dbReference>
<reference evidence="8" key="2">
    <citation type="journal article" date="2009" name="Fungal Genet. Biol.">
        <title>The 2008 update of the Aspergillus nidulans genome annotation: a community effort.</title>
        <authorList>
            <person name="Wortman J.R."/>
            <person name="Gilsenan J.M."/>
            <person name="Joardar V."/>
            <person name="Deegan J."/>
            <person name="Clutterbuck J."/>
            <person name="Andersen M.R."/>
            <person name="Archer D."/>
            <person name="Bencina M."/>
            <person name="Braus G."/>
            <person name="Coutinho P."/>
            <person name="von Dohren H."/>
            <person name="Doonan J."/>
            <person name="Driessen A.J."/>
            <person name="Durek P."/>
            <person name="Espeso E."/>
            <person name="Fekete E."/>
            <person name="Flipphi M."/>
            <person name="Estrada C.G."/>
            <person name="Geysens S."/>
            <person name="Goldman G."/>
            <person name="de Groot P.W."/>
            <person name="Hansen K."/>
            <person name="Harris S.D."/>
            <person name="Heinekamp T."/>
            <person name="Helmstaedt K."/>
            <person name="Henrissat B."/>
            <person name="Hofmann G."/>
            <person name="Homan T."/>
            <person name="Horio T."/>
            <person name="Horiuchi H."/>
            <person name="James S."/>
            <person name="Jones M."/>
            <person name="Karaffa L."/>
            <person name="Karanyi Z."/>
            <person name="Kato M."/>
            <person name="Keller N."/>
            <person name="Kelly D.E."/>
            <person name="Kiel J.A."/>
            <person name="Kim J.M."/>
            <person name="van der Klei I.J."/>
            <person name="Klis F.M."/>
            <person name="Kovalchuk A."/>
            <person name="Krasevec N."/>
            <person name="Kubicek C.P."/>
            <person name="Liu B."/>
            <person name="Maccabe A."/>
            <person name="Meyer V."/>
            <person name="Mirabito P."/>
            <person name="Miskei M."/>
            <person name="Mos M."/>
            <person name="Mullins J."/>
            <person name="Nelson D.R."/>
            <person name="Nielsen J."/>
            <person name="Oakley B.R."/>
            <person name="Osmani S.A."/>
            <person name="Pakula T."/>
            <person name="Paszewski A."/>
            <person name="Paulsen I."/>
            <person name="Pilsyk S."/>
            <person name="Pocsi I."/>
            <person name="Punt P.J."/>
            <person name="Ram A.F."/>
            <person name="Ren Q."/>
            <person name="Robellet X."/>
            <person name="Robson G."/>
            <person name="Seiboth B."/>
            <person name="van Solingen P."/>
            <person name="Specht T."/>
            <person name="Sun J."/>
            <person name="Taheri-Talesh N."/>
            <person name="Takeshita N."/>
            <person name="Ussery D."/>
            <person name="vanKuyk P.A."/>
            <person name="Visser H."/>
            <person name="van de Vondervoort P.J."/>
            <person name="de Vries R.P."/>
            <person name="Walton J."/>
            <person name="Xiang X."/>
            <person name="Xiong Y."/>
            <person name="Zeng A.P."/>
            <person name="Brandt B.W."/>
            <person name="Cornell M.J."/>
            <person name="van den Hondel C.A."/>
            <person name="Visser J."/>
            <person name="Oliver S.G."/>
            <person name="Turner G."/>
        </authorList>
    </citation>
    <scope>GENOME REANNOTATION</scope>
    <source>
        <strain evidence="8">FGSC A4 / ATCC 38163 / CBS 112.46 / NRRL 194 / M139</strain>
    </source>
</reference>
<name>C8V3E3_EMENI</name>
<feature type="domain" description="Rapamycin-insensitive companion of mTOR" evidence="6">
    <location>
        <begin position="1096"/>
        <end position="1167"/>
    </location>
</feature>
<dbReference type="EMBL" id="BN001301">
    <property type="protein sequence ID" value="CBF70482.1"/>
    <property type="molecule type" value="Genomic_DNA"/>
</dbReference>
<dbReference type="Gene3D" id="1.25.10.10">
    <property type="entry name" value="Leucine-rich Repeat Variant"/>
    <property type="match status" value="1"/>
</dbReference>
<dbReference type="RefSeq" id="XP_663562.2">
    <property type="nucleotide sequence ID" value="XM_658470.2"/>
</dbReference>
<dbReference type="InterPro" id="IPR028268">
    <property type="entry name" value="Pianissimo_fam"/>
</dbReference>
<dbReference type="Pfam" id="PF14664">
    <property type="entry name" value="RICTOR_N"/>
    <property type="match status" value="1"/>
</dbReference>
<gene>
    <name evidence="7" type="ORF">ANIA_10756</name>
</gene>
<dbReference type="InterPro" id="IPR028267">
    <property type="entry name" value="Pianissimo_N"/>
</dbReference>
<dbReference type="Pfam" id="PF14668">
    <property type="entry name" value="RICTOR_V"/>
    <property type="match status" value="1"/>
</dbReference>
<dbReference type="InParanoid" id="C8V3E3"/>
<sequence length="1313" mass="146469">MASGYNSNFSGTSIQHRAAGDGRSLSSQDGGLADGSWPGPASSKPGRNRRSESGGSTSIGPRGGSLAPSTTGPGSFSAELKSMKSSRSTTPRAEVRPDYARRPSSIDYDDLPTSEDRQAAIRDRIAKEMKIKTGTENMLEVLLTKNPKQTREQRLRAESELSSSNRKLAELHHELEEEQLRAQAPSTPPRSRLSGLFQGPSIRSPSRANMSDIERLDDTEAEMESPTYVLAETLQALEIELMSPDYYVERANSLVELFRRHPTLKYDLAWSVFGLRVQVMLLSDSKEVVAAGYRLTRYAIADRKSLQMIRSLHTDELVILSLVKESKANLEREQALKFVRAFLDVKDGVKEISRAVVRTIVSVAEHHDDRLRNISLMTLAEILVKDPQLIAYAGGFSPLHDALSEGTFGASESLITCFLHVLDTPHSRMHLRGGCELEAVLAPFTDSLSDNIRNGRLKSSAKAISAMLKTWPGLVILGKNGAKPLKSLLESLHYPDPQARDLIMELLFDALRIKPPSWSSSFLAGRRLTTYGRVANLRSESDTRQLRNFFDSSESQFDLTAHFSTLILAALIDAGLSKALCDLIEEEEDLSLRRKATLLLTEVLKLAHHSLPSNISAKLQVLPHLIPSAIRFDVENHDVSTSTIYQIESINRTLARSLGGLANGAGRYSVDVDISASLLSGDQNKDKLSPAMDETQFRNAILETHVLNTVNYLKWKWDLIHRIVEGPLSNPKRLDEAIKGSKFMKRLMGFYRPFKYRFSVLPNTKPNQRYVRTGCALMRCLVQTPEGIKYLAENKFLRQVAECLAQVDHMSGLTSSAPLFSREQMANTLSGGYFAMLGTLSADPNGLAMMERWHMLNMFYHIIELRDRDDLIQTLIGNMDYTQASHLRVMLSKALTTGSKDIRIFGTRLLRKYTVGNVSPTSVSNADWVIKLLVTQLYDPDVSVCQVAVKILEEACNQRDYLEFVVKCRPSLDHLGEIGAPLLLRFLSTSVGYHYLDGLDYITQEMDDWFLGRNDAYVSLVEAALSRAYVDHPRRNSLVPEDLVDLQDIGLVPPHFYRELARTAEGCKLLEQSGHFYEFAATISDFRLDEEDHETLLKVKGCLWAVGNVGSMELGAPFLSLELVQNIVKVAECAEVLTMRGTAFFVLGLISRSQHGLEVLRQAGWDSAIDQKGNSLGLCLPTDFGKLFLIDFPSYSRPAEAKRTSQEKHKEATSDPDPVNEKILRLIADMGNTVLSKRAAADLHSIKSKDPERFHQPHLFTKTLSIIESHHFRLPARRFALDLFDKSVMRRVVLGEQPQSDSDSEATSSQASE</sequence>
<dbReference type="SMART" id="SM00742">
    <property type="entry name" value="Hr1"/>
    <property type="match status" value="1"/>
</dbReference>
<proteinExistence type="inferred from homology"/>
<dbReference type="Pfam" id="PF02185">
    <property type="entry name" value="HR1"/>
    <property type="match status" value="1"/>
</dbReference>
<dbReference type="KEGG" id="ani:ANIA_10756"/>
<dbReference type="Pfam" id="PF14666">
    <property type="entry name" value="RICTOR_M"/>
    <property type="match status" value="1"/>
</dbReference>
<dbReference type="InterPro" id="IPR036274">
    <property type="entry name" value="HR1_rpt_sf"/>
</dbReference>
<dbReference type="SMART" id="SM01307">
    <property type="entry name" value="RICTOR_M"/>
    <property type="match status" value="1"/>
</dbReference>
<reference evidence="8" key="1">
    <citation type="journal article" date="2005" name="Nature">
        <title>Sequencing of Aspergillus nidulans and comparative analysis with A. fumigatus and A. oryzae.</title>
        <authorList>
            <person name="Galagan J.E."/>
            <person name="Calvo S.E."/>
            <person name="Cuomo C."/>
            <person name="Ma L.J."/>
            <person name="Wortman J.R."/>
            <person name="Batzoglou S."/>
            <person name="Lee S.I."/>
            <person name="Basturkmen M."/>
            <person name="Spevak C.C."/>
            <person name="Clutterbuck J."/>
            <person name="Kapitonov V."/>
            <person name="Jurka J."/>
            <person name="Scazzocchio C."/>
            <person name="Farman M."/>
            <person name="Butler J."/>
            <person name="Purcell S."/>
            <person name="Harris S."/>
            <person name="Braus G.H."/>
            <person name="Draht O."/>
            <person name="Busch S."/>
            <person name="D'Enfert C."/>
            <person name="Bouchier C."/>
            <person name="Goldman G.H."/>
            <person name="Bell-Pedersen D."/>
            <person name="Griffiths-Jones S."/>
            <person name="Doonan J.H."/>
            <person name="Yu J."/>
            <person name="Vienken K."/>
            <person name="Pain A."/>
            <person name="Freitag M."/>
            <person name="Selker E.U."/>
            <person name="Archer D.B."/>
            <person name="Penalva M.A."/>
            <person name="Oakley B.R."/>
            <person name="Momany M."/>
            <person name="Tanaka T."/>
            <person name="Kumagai T."/>
            <person name="Asai K."/>
            <person name="Machida M."/>
            <person name="Nierman W.C."/>
            <person name="Denning D.W."/>
            <person name="Caddick M."/>
            <person name="Hynes M."/>
            <person name="Paoletti M."/>
            <person name="Fischer R."/>
            <person name="Miller B."/>
            <person name="Dyer P."/>
            <person name="Sachs M.S."/>
            <person name="Osmani S.A."/>
            <person name="Birren B.W."/>
        </authorList>
    </citation>
    <scope>NUCLEOTIDE SEQUENCE [LARGE SCALE GENOMIC DNA]</scope>
    <source>
        <strain evidence="8">FGSC A4 / ATCC 38163 / CBS 112.46 / NRRL 194 / M139</strain>
    </source>
</reference>